<reference evidence="2" key="1">
    <citation type="journal article" date="2023" name="GigaByte">
        <title>Genome assembly of the bearded iris, Iris pallida Lam.</title>
        <authorList>
            <person name="Bruccoleri R.E."/>
            <person name="Oakeley E.J."/>
            <person name="Faust A.M.E."/>
            <person name="Altorfer M."/>
            <person name="Dessus-Babus S."/>
            <person name="Burckhardt D."/>
            <person name="Oertli M."/>
            <person name="Naumann U."/>
            <person name="Petersen F."/>
            <person name="Wong J."/>
        </authorList>
    </citation>
    <scope>NUCLEOTIDE SEQUENCE</scope>
    <source>
        <strain evidence="2">GSM-AAB239-AS_SAM_17_03QT</strain>
    </source>
</reference>
<accession>A0AAX6GWV5</accession>
<keyword evidence="3" id="KW-1185">Reference proteome</keyword>
<dbReference type="PANTHER" id="PTHR44843">
    <property type="entry name" value="METHYLTRANSFERASE"/>
    <property type="match status" value="1"/>
</dbReference>
<comment type="caution">
    <text evidence="2">The sequence shown here is derived from an EMBL/GenBank/DDBJ whole genome shotgun (WGS) entry which is preliminary data.</text>
</comment>
<gene>
    <name evidence="2" type="ORF">M6B38_340635</name>
</gene>
<dbReference type="AlphaFoldDB" id="A0AAX6GWV5"/>
<name>A0AAX6GWV5_IRIPA</name>
<protein>
    <submittedName>
        <fullName evidence="2">Uncharacterized protein</fullName>
    </submittedName>
</protein>
<feature type="region of interest" description="Disordered" evidence="1">
    <location>
        <begin position="166"/>
        <end position="224"/>
    </location>
</feature>
<dbReference type="Proteomes" id="UP001140949">
    <property type="component" value="Unassembled WGS sequence"/>
</dbReference>
<proteinExistence type="predicted"/>
<dbReference type="EMBL" id="JANAVB010015309">
    <property type="protein sequence ID" value="KAJ6833260.1"/>
    <property type="molecule type" value="Genomic_DNA"/>
</dbReference>
<evidence type="ECO:0000313" key="3">
    <source>
        <dbReference type="Proteomes" id="UP001140949"/>
    </source>
</evidence>
<dbReference type="PANTHER" id="PTHR44843:SF14">
    <property type="entry name" value="METHYLTRANSFERASE TYPE 11 DOMAIN-CONTAINING PROTEIN"/>
    <property type="match status" value="1"/>
</dbReference>
<reference evidence="2" key="2">
    <citation type="submission" date="2023-04" db="EMBL/GenBank/DDBJ databases">
        <authorList>
            <person name="Bruccoleri R.E."/>
            <person name="Oakeley E.J."/>
            <person name="Faust A.-M."/>
            <person name="Dessus-Babus S."/>
            <person name="Altorfer M."/>
            <person name="Burckhardt D."/>
            <person name="Oertli M."/>
            <person name="Naumann U."/>
            <person name="Petersen F."/>
            <person name="Wong J."/>
        </authorList>
    </citation>
    <scope>NUCLEOTIDE SEQUENCE</scope>
    <source>
        <strain evidence="2">GSM-AAB239-AS_SAM_17_03QT</strain>
        <tissue evidence="2">Leaf</tissue>
    </source>
</reference>
<sequence>MDPPAKPGLLRRRVLLLGVLILAFRFAYIVSLNDGSCSNTAFCFFSSVPPAGSAGSVSLRRDSSVPAAWRSREWRKAIDYYSSIFQDLVVEGFLSPSEVALFRNNLRPGGPRSKGDRRLRLDRRLERTVPSPRRLRRLHRALPSPVRQRLLRLRLNRKEHRRIEPSVGSRFGIRTRSEDGRLPGRSHRLRRGFLQPGLAPGPLSPLPEGPVKRDQRSRFLRSSP</sequence>
<evidence type="ECO:0000313" key="2">
    <source>
        <dbReference type="EMBL" id="KAJ6833260.1"/>
    </source>
</evidence>
<evidence type="ECO:0000256" key="1">
    <source>
        <dbReference type="SAM" id="MobiDB-lite"/>
    </source>
</evidence>
<organism evidence="2 3">
    <name type="scientific">Iris pallida</name>
    <name type="common">Sweet iris</name>
    <dbReference type="NCBI Taxonomy" id="29817"/>
    <lineage>
        <taxon>Eukaryota</taxon>
        <taxon>Viridiplantae</taxon>
        <taxon>Streptophyta</taxon>
        <taxon>Embryophyta</taxon>
        <taxon>Tracheophyta</taxon>
        <taxon>Spermatophyta</taxon>
        <taxon>Magnoliopsida</taxon>
        <taxon>Liliopsida</taxon>
        <taxon>Asparagales</taxon>
        <taxon>Iridaceae</taxon>
        <taxon>Iridoideae</taxon>
        <taxon>Irideae</taxon>
        <taxon>Iris</taxon>
    </lineage>
</organism>